<evidence type="ECO:0000256" key="2">
    <source>
        <dbReference type="SAM" id="SignalP"/>
    </source>
</evidence>
<dbReference type="PANTHER" id="PTHR33470:SF29">
    <property type="entry name" value="POLLEN OLE E 1 ALLERGEN AND EXTENSIN FAMILY PROTEIN"/>
    <property type="match status" value="1"/>
</dbReference>
<dbReference type="Pfam" id="PF01190">
    <property type="entry name" value="Pollen_Ole_e_1"/>
    <property type="match status" value="1"/>
</dbReference>
<reference evidence="3" key="1">
    <citation type="submission" date="2022-04" db="EMBL/GenBank/DDBJ databases">
        <title>Carnegiea gigantea Genome sequencing and assembly v2.</title>
        <authorList>
            <person name="Copetti D."/>
            <person name="Sanderson M.J."/>
            <person name="Burquez A."/>
            <person name="Wojciechowski M.F."/>
        </authorList>
    </citation>
    <scope>NUCLEOTIDE SEQUENCE</scope>
    <source>
        <strain evidence="3">SGP5-SGP5p</strain>
        <tissue evidence="3">Aerial part</tissue>
    </source>
</reference>
<name>A0A9Q1JVS9_9CARY</name>
<dbReference type="AlphaFoldDB" id="A0A9Q1JVS9"/>
<gene>
    <name evidence="3" type="ORF">Cgig2_005918</name>
</gene>
<dbReference type="GO" id="GO:0071944">
    <property type="term" value="C:cell periphery"/>
    <property type="evidence" value="ECO:0007669"/>
    <property type="project" value="TreeGrafter"/>
</dbReference>
<keyword evidence="4" id="KW-1185">Reference proteome</keyword>
<evidence type="ECO:0000313" key="3">
    <source>
        <dbReference type="EMBL" id="KAJ8431989.1"/>
    </source>
</evidence>
<dbReference type="EMBL" id="JAKOGI010000647">
    <property type="protein sequence ID" value="KAJ8431989.1"/>
    <property type="molecule type" value="Genomic_DNA"/>
</dbReference>
<feature type="signal peptide" evidence="2">
    <location>
        <begin position="1"/>
        <end position="21"/>
    </location>
</feature>
<dbReference type="PROSITE" id="PS51257">
    <property type="entry name" value="PROKAR_LIPOPROTEIN"/>
    <property type="match status" value="1"/>
</dbReference>
<dbReference type="PANTHER" id="PTHR33470">
    <property type="entry name" value="OS01G0164075 PROTEIN"/>
    <property type="match status" value="1"/>
</dbReference>
<proteinExistence type="predicted"/>
<dbReference type="OrthoDB" id="747559at2759"/>
<comment type="caution">
    <text evidence="3">The sequence shown here is derived from an EMBL/GenBank/DDBJ whole genome shotgun (WGS) entry which is preliminary data.</text>
</comment>
<dbReference type="Proteomes" id="UP001153076">
    <property type="component" value="Unassembled WGS sequence"/>
</dbReference>
<evidence type="ECO:0000313" key="4">
    <source>
        <dbReference type="Proteomes" id="UP001153076"/>
    </source>
</evidence>
<keyword evidence="1 2" id="KW-0732">Signal</keyword>
<evidence type="ECO:0000256" key="1">
    <source>
        <dbReference type="ARBA" id="ARBA00022729"/>
    </source>
</evidence>
<organism evidence="3 4">
    <name type="scientific">Carnegiea gigantea</name>
    <dbReference type="NCBI Taxonomy" id="171969"/>
    <lineage>
        <taxon>Eukaryota</taxon>
        <taxon>Viridiplantae</taxon>
        <taxon>Streptophyta</taxon>
        <taxon>Embryophyta</taxon>
        <taxon>Tracheophyta</taxon>
        <taxon>Spermatophyta</taxon>
        <taxon>Magnoliopsida</taxon>
        <taxon>eudicotyledons</taxon>
        <taxon>Gunneridae</taxon>
        <taxon>Pentapetalae</taxon>
        <taxon>Caryophyllales</taxon>
        <taxon>Cactineae</taxon>
        <taxon>Cactaceae</taxon>
        <taxon>Cactoideae</taxon>
        <taxon>Echinocereeae</taxon>
        <taxon>Carnegiea</taxon>
    </lineage>
</organism>
<accession>A0A9Q1JVS9</accession>
<sequence length="172" mass="19281">MGRVMMKVGLWMMVMMVACSSLLNINAEAQMEENEVIHVVGKVMCQDCSSSWNKWVQGARPIKGCKVSITCLDDRKRLTYYGSDTTDDDGEYDMAVDRIVHGKKLNPKDCVIRLVSSPDPTCNVATNFGHGRTGVKLRQPSVVYRDMVKYLLGTFYYTTPACDEPDTTYQGS</sequence>
<feature type="chain" id="PRO_5040273708" evidence="2">
    <location>
        <begin position="22"/>
        <end position="172"/>
    </location>
</feature>
<protein>
    <submittedName>
        <fullName evidence="3">Uncharacterized protein</fullName>
    </submittedName>
</protein>